<evidence type="ECO:0000259" key="2">
    <source>
        <dbReference type="Pfam" id="PF10646"/>
    </source>
</evidence>
<evidence type="ECO:0000313" key="5">
    <source>
        <dbReference type="EMBL" id="MBE1565762.1"/>
    </source>
</evidence>
<evidence type="ECO:0000259" key="4">
    <source>
        <dbReference type="Pfam" id="PF25976"/>
    </source>
</evidence>
<sequence length="588" mass="63634">MRSRKFGVLMLAASVACGGSACSVISVGGPPELARPADAADSMTKPFQRMVATSPHPDWTATQTVEGLLAAMASFDDVEQKILREYLTPAAKQAWKPGESVTVVDDNPSVKEVREGVVQIEATQIAIIHDDGWYEPKREKFILNIPVAKTPQGYRVSMLSNGLTLLTAADVRRAYAPADVYFLSGSGSLDNPMAIPVVDHVWLPVNPRRSLAETIVDRLLEGPSESLEGAVSTAFEGISLDRIDPGDETVVVRLEGQFKAQPAPVEALMRQLQWSLRDLTKGRTIEVRLNGESFFESGPLTIAPKQTDAWLRSPESKVYFVQNGQLMRLGENGAGIAFPGPVGQLGDVYKEPAITGTPGPREGDPTEYVAALKSDGRSIWINRLAGDGQWEEAIKGTDLTAPSWNWNGTLWTVDRIDAQTSYVLRYDMSALDQPVTRIAAPELNGKQVKAFKVARDGTRVAAIVADGKGVSVMVGVITGDKLDHFQTLLTAGDTEEIKDLAWRDSEHLLALGSSNSDRTLSEIDISNGAVRQLPAHEHTTSITALNDRLVAGTDADKDGGGKVLELVQDKWVDTKAQPGTLYPTFPLD</sequence>
<comment type="caution">
    <text evidence="5">The sequence shown here is derived from an EMBL/GenBank/DDBJ whole genome shotgun (WGS) entry which is preliminary data.</text>
</comment>
<dbReference type="InterPro" id="IPR018910">
    <property type="entry name" value="LpqB_C"/>
</dbReference>
<feature type="chain" id="PRO_5047288688" description="GerMN domain-containing protein" evidence="1">
    <location>
        <begin position="22"/>
        <end position="588"/>
    </location>
</feature>
<reference evidence="5 6" key="1">
    <citation type="submission" date="2020-10" db="EMBL/GenBank/DDBJ databases">
        <title>Sequencing the genomes of 1000 actinobacteria strains.</title>
        <authorList>
            <person name="Klenk H.-P."/>
        </authorList>
    </citation>
    <scope>NUCLEOTIDE SEQUENCE [LARGE SCALE GENOMIC DNA]</scope>
    <source>
        <strain evidence="5 6">DSM 43748</strain>
    </source>
</reference>
<evidence type="ECO:0000259" key="3">
    <source>
        <dbReference type="Pfam" id="PF10647"/>
    </source>
</evidence>
<dbReference type="PROSITE" id="PS51257">
    <property type="entry name" value="PROKAR_LIPOPROTEIN"/>
    <property type="match status" value="1"/>
</dbReference>
<dbReference type="Pfam" id="PF10647">
    <property type="entry name" value="Gmad1"/>
    <property type="match status" value="1"/>
</dbReference>
<protein>
    <recommendedName>
        <fullName evidence="7">GerMN domain-containing protein</fullName>
    </recommendedName>
</protein>
<dbReference type="Pfam" id="PF10646">
    <property type="entry name" value="Germane"/>
    <property type="match status" value="1"/>
</dbReference>
<feature type="domain" description="Lipoprotein LpqB C-terminal" evidence="3">
    <location>
        <begin position="367"/>
        <end position="586"/>
    </location>
</feature>
<keyword evidence="1" id="KW-0732">Signal</keyword>
<name>A0ABR9KUQ3_9ACTN</name>
<accession>A0ABR9KUQ3</accession>
<evidence type="ECO:0000256" key="1">
    <source>
        <dbReference type="SAM" id="SignalP"/>
    </source>
</evidence>
<dbReference type="Proteomes" id="UP000661607">
    <property type="component" value="Unassembled WGS sequence"/>
</dbReference>
<evidence type="ECO:0008006" key="7">
    <source>
        <dbReference type="Google" id="ProtNLM"/>
    </source>
</evidence>
<dbReference type="Gene3D" id="2.130.10.10">
    <property type="entry name" value="YVTN repeat-like/Quinoprotein amine dehydrogenase"/>
    <property type="match status" value="1"/>
</dbReference>
<organism evidence="5 6">
    <name type="scientific">Nonomuraea africana</name>
    <dbReference type="NCBI Taxonomy" id="46171"/>
    <lineage>
        <taxon>Bacteria</taxon>
        <taxon>Bacillati</taxon>
        <taxon>Actinomycetota</taxon>
        <taxon>Actinomycetes</taxon>
        <taxon>Streptosporangiales</taxon>
        <taxon>Streptosporangiaceae</taxon>
        <taxon>Nonomuraea</taxon>
    </lineage>
</organism>
<gene>
    <name evidence="5" type="ORF">H4W81_008541</name>
</gene>
<feature type="signal peptide" evidence="1">
    <location>
        <begin position="1"/>
        <end position="21"/>
    </location>
</feature>
<dbReference type="RefSeq" id="WP_192779917.1">
    <property type="nucleotide sequence ID" value="NZ_BAAASY010000010.1"/>
</dbReference>
<dbReference type="InterPro" id="IPR015943">
    <property type="entry name" value="WD40/YVTN_repeat-like_dom_sf"/>
</dbReference>
<feature type="domain" description="Lipoprotein LpqB N-terminal" evidence="4">
    <location>
        <begin position="55"/>
        <end position="166"/>
    </location>
</feature>
<keyword evidence="6" id="KW-1185">Reference proteome</keyword>
<dbReference type="Pfam" id="PF25976">
    <property type="entry name" value="LpqB_N"/>
    <property type="match status" value="1"/>
</dbReference>
<dbReference type="InterPro" id="IPR019606">
    <property type="entry name" value="GerMN"/>
</dbReference>
<evidence type="ECO:0000313" key="6">
    <source>
        <dbReference type="Proteomes" id="UP000661607"/>
    </source>
</evidence>
<feature type="domain" description="GerMN" evidence="2">
    <location>
        <begin position="180"/>
        <end position="292"/>
    </location>
</feature>
<dbReference type="SUPFAM" id="SSF69322">
    <property type="entry name" value="Tricorn protease domain 2"/>
    <property type="match status" value="1"/>
</dbReference>
<dbReference type="InterPro" id="IPR059026">
    <property type="entry name" value="LpqB_N"/>
</dbReference>
<proteinExistence type="predicted"/>
<dbReference type="EMBL" id="JADBEF010000001">
    <property type="protein sequence ID" value="MBE1565762.1"/>
    <property type="molecule type" value="Genomic_DNA"/>
</dbReference>